<dbReference type="PANTHER" id="PTHR21377">
    <property type="entry name" value="PROTEIN FAM210B, MITOCHONDRIAL"/>
    <property type="match status" value="1"/>
</dbReference>
<proteinExistence type="predicted"/>
<keyword evidence="1" id="KW-1133">Transmembrane helix</keyword>
<feature type="domain" description="DUF1279" evidence="2">
    <location>
        <begin position="206"/>
        <end position="289"/>
    </location>
</feature>
<organism evidence="3 4">
    <name type="scientific">Theileria equi strain WA</name>
    <dbReference type="NCBI Taxonomy" id="1537102"/>
    <lineage>
        <taxon>Eukaryota</taxon>
        <taxon>Sar</taxon>
        <taxon>Alveolata</taxon>
        <taxon>Apicomplexa</taxon>
        <taxon>Aconoidasida</taxon>
        <taxon>Piroplasmida</taxon>
        <taxon>Theileriidae</taxon>
        <taxon>Theileria</taxon>
    </lineage>
</organism>
<evidence type="ECO:0000313" key="3">
    <source>
        <dbReference type="EMBL" id="AFZ79621.1"/>
    </source>
</evidence>
<dbReference type="GeneID" id="15806871"/>
<feature type="transmembrane region" description="Helical" evidence="1">
    <location>
        <begin position="217"/>
        <end position="238"/>
    </location>
</feature>
<dbReference type="Proteomes" id="UP000031512">
    <property type="component" value="Chromosome 1"/>
</dbReference>
<keyword evidence="1" id="KW-0812">Transmembrane</keyword>
<sequence>MFKLISGKYLSAVPQRSLMSFYQGILQFNPFKNTFKSLTKTNNHISKDFNRKSAITFLNANVAQICTKNSILTDGLGLNWRNVGSIRGFCTKYPYLLICNTGFRAFNEESGNILNSFLFGKNALGLQRRTYYQEKTGLLSKIRGFKKGRTMNRLNNRIQKVRLYINTKKQKFKGITNKSNRRKRLNEMKQRFFDRSLAFKLKALLTLKRYGKIGAGIYLGVYIVTLGFMTSMTFSGYLSSNDVRRVLERLNISAFKVPDMDSPFAKFTVAYILTKVVEPIRLIVSIILTVSVTKLLKR</sequence>
<reference evidence="3 4" key="1">
    <citation type="journal article" date="2012" name="BMC Genomics">
        <title>Comparative genomic analysis and phylogenetic position of Theileria equi.</title>
        <authorList>
            <person name="Kappmeyer L.S."/>
            <person name="Thiagarajan M."/>
            <person name="Herndon D.R."/>
            <person name="Ramsay J.D."/>
            <person name="Caler E."/>
            <person name="Djikeng A."/>
            <person name="Gillespie J.J."/>
            <person name="Lau A.O."/>
            <person name="Roalson E.H."/>
            <person name="Silva J.C."/>
            <person name="Silva M.G."/>
            <person name="Suarez C.E."/>
            <person name="Ueti M.W."/>
            <person name="Nene V.M."/>
            <person name="Mealey R.H."/>
            <person name="Knowles D.P."/>
            <person name="Brayton K.A."/>
        </authorList>
    </citation>
    <scope>NUCLEOTIDE SEQUENCE [LARGE SCALE GENOMIC DNA]</scope>
    <source>
        <strain evidence="3 4">WA</strain>
    </source>
</reference>
<dbReference type="STRING" id="1537102.L0AX70"/>
<dbReference type="InterPro" id="IPR009688">
    <property type="entry name" value="FAM210A/B-like_dom"/>
</dbReference>
<evidence type="ECO:0000259" key="2">
    <source>
        <dbReference type="Pfam" id="PF06916"/>
    </source>
</evidence>
<dbReference type="InterPro" id="IPR045866">
    <property type="entry name" value="FAM210A/B-like"/>
</dbReference>
<dbReference type="AlphaFoldDB" id="L0AX70"/>
<evidence type="ECO:0000313" key="4">
    <source>
        <dbReference type="Proteomes" id="UP000031512"/>
    </source>
</evidence>
<evidence type="ECO:0000256" key="1">
    <source>
        <dbReference type="SAM" id="Phobius"/>
    </source>
</evidence>
<dbReference type="VEuPathDB" id="PiroplasmaDB:BEWA_024700"/>
<accession>L0AX70</accession>
<dbReference type="EMBL" id="CP001669">
    <property type="protein sequence ID" value="AFZ79621.1"/>
    <property type="molecule type" value="Genomic_DNA"/>
</dbReference>
<dbReference type="GO" id="GO:0005739">
    <property type="term" value="C:mitochondrion"/>
    <property type="evidence" value="ECO:0007669"/>
    <property type="project" value="TreeGrafter"/>
</dbReference>
<dbReference type="OrthoDB" id="426386at2759"/>
<dbReference type="PANTHER" id="PTHR21377:SF0">
    <property type="entry name" value="PROTEIN FAM210B, MITOCHONDRIAL"/>
    <property type="match status" value="1"/>
</dbReference>
<dbReference type="KEGG" id="beq:BEWA_024700"/>
<keyword evidence="1" id="KW-0472">Membrane</keyword>
<protein>
    <recommendedName>
        <fullName evidence="2">DUF1279 domain-containing protein</fullName>
    </recommendedName>
</protein>
<name>L0AX70_THEEQ</name>
<keyword evidence="4" id="KW-1185">Reference proteome</keyword>
<dbReference type="RefSeq" id="XP_004829287.1">
    <property type="nucleotide sequence ID" value="XM_004829230.1"/>
</dbReference>
<dbReference type="Pfam" id="PF06916">
    <property type="entry name" value="FAM210A-B_dom"/>
    <property type="match status" value="1"/>
</dbReference>
<gene>
    <name evidence="3" type="ORF">BEWA_024700</name>
</gene>
<dbReference type="eggNOG" id="ENOG502SCY8">
    <property type="taxonomic scope" value="Eukaryota"/>
</dbReference>